<protein>
    <submittedName>
        <fullName evidence="1">DUF2586 family protein</fullName>
    </submittedName>
</protein>
<evidence type="ECO:0000313" key="2">
    <source>
        <dbReference type="Proteomes" id="UP001595979"/>
    </source>
</evidence>
<dbReference type="EMBL" id="JBHSOH010000001">
    <property type="protein sequence ID" value="MFC5846736.1"/>
    <property type="molecule type" value="Genomic_DNA"/>
</dbReference>
<proteinExistence type="predicted"/>
<name>A0ABW1DDN6_9DEIO</name>
<dbReference type="InterPro" id="IPR019694">
    <property type="entry name" value="Phage_HP1_Orf23"/>
</dbReference>
<comment type="caution">
    <text evidence="1">The sequence shown here is derived from an EMBL/GenBank/DDBJ whole genome shotgun (WGS) entry which is preliminary data.</text>
</comment>
<accession>A0ABW1DDN6</accession>
<evidence type="ECO:0000313" key="1">
    <source>
        <dbReference type="EMBL" id="MFC5846736.1"/>
    </source>
</evidence>
<dbReference type="Proteomes" id="UP001595979">
    <property type="component" value="Unassembled WGS sequence"/>
</dbReference>
<sequence>MTLAKIIVNFDDYQLGLAPAITDAHAKIGVAADGPFTPQRLTRGTQAAELYRGGPLAGAAAVALMQTSPVVAVRVPATTAGTLTSVTRAGTTGTSIPAVAGPPNDAYAFSIAVTRSGTVAAGDAAVEVSVNGQAGSERAVPAGGVLAISGTDVTATFAAGTLVAGETYAFSSAAPTATVADIATTLEDLLSTRPDLRYVHVLGSTTPALAAAVDAILTERATRNHYLHAILEARPMATGETASTYLAAIEAQFAAFASTRVGIALDGGEVYNPLTRQLEYRNSAWKLTGQRATRPIGEAAYRVRTGPVPAMGGLRFDANLVGTSGRFAALRTFDGREGVYVANWPTMAPSGSDYGEVQRREVIDRAAAIGFISAMDYLGADIPVDITTGRVLETAAAAFDTFVEGRVRAGLGANASGVRVRMDREENILSTEHLRFTLSVIPLGYAHRITVNVGFLNPLLAAQAAAAPAATEGDS</sequence>
<keyword evidence="2" id="KW-1185">Reference proteome</keyword>
<gene>
    <name evidence="1" type="ORF">ACFPQ6_00300</name>
</gene>
<dbReference type="Pfam" id="PF10758">
    <property type="entry name" value="DUF2586"/>
    <property type="match status" value="1"/>
</dbReference>
<dbReference type="RefSeq" id="WP_380045048.1">
    <property type="nucleotide sequence ID" value="NZ_JBHSOH010000001.1"/>
</dbReference>
<reference evidence="2" key="1">
    <citation type="journal article" date="2019" name="Int. J. Syst. Evol. Microbiol.">
        <title>The Global Catalogue of Microorganisms (GCM) 10K type strain sequencing project: providing services to taxonomists for standard genome sequencing and annotation.</title>
        <authorList>
            <consortium name="The Broad Institute Genomics Platform"/>
            <consortium name="The Broad Institute Genome Sequencing Center for Infectious Disease"/>
            <person name="Wu L."/>
            <person name="Ma J."/>
        </authorList>
    </citation>
    <scope>NUCLEOTIDE SEQUENCE [LARGE SCALE GENOMIC DNA]</scope>
    <source>
        <strain evidence="2">CGMCC 1.15053</strain>
    </source>
</reference>
<organism evidence="1 2">
    <name type="scientific">Deinococcus petrolearius</name>
    <dbReference type="NCBI Taxonomy" id="1751295"/>
    <lineage>
        <taxon>Bacteria</taxon>
        <taxon>Thermotogati</taxon>
        <taxon>Deinococcota</taxon>
        <taxon>Deinococci</taxon>
        <taxon>Deinococcales</taxon>
        <taxon>Deinococcaceae</taxon>
        <taxon>Deinococcus</taxon>
    </lineage>
</organism>